<accession>A0A1J3IUL7</accession>
<gene>
    <name evidence="2" type="ORF">MP_TR199_c3_g1_i1_g.629</name>
</gene>
<dbReference type="AlphaFoldDB" id="A0A1J3IUL7"/>
<proteinExistence type="predicted"/>
<feature type="region of interest" description="Disordered" evidence="1">
    <location>
        <begin position="1"/>
        <end position="57"/>
    </location>
</feature>
<reference evidence="2" key="1">
    <citation type="submission" date="2016-07" db="EMBL/GenBank/DDBJ databases">
        <title>De novo transcriptome assembly of four accessions of the metal hyperaccumulator plant Noccaea caerulescens.</title>
        <authorList>
            <person name="Blande D."/>
            <person name="Halimaa P."/>
            <person name="Tervahauta A.I."/>
            <person name="Aarts M.G."/>
            <person name="Karenlampi S.O."/>
        </authorList>
    </citation>
    <scope>NUCLEOTIDE SEQUENCE</scope>
</reference>
<evidence type="ECO:0000256" key="1">
    <source>
        <dbReference type="SAM" id="MobiDB-lite"/>
    </source>
</evidence>
<protein>
    <submittedName>
        <fullName evidence="2">Uncharacterized protein</fullName>
    </submittedName>
</protein>
<organism evidence="2">
    <name type="scientific">Noccaea caerulescens</name>
    <name type="common">Alpine penny-cress</name>
    <name type="synonym">Thlaspi caerulescens</name>
    <dbReference type="NCBI Taxonomy" id="107243"/>
    <lineage>
        <taxon>Eukaryota</taxon>
        <taxon>Viridiplantae</taxon>
        <taxon>Streptophyta</taxon>
        <taxon>Embryophyta</taxon>
        <taxon>Tracheophyta</taxon>
        <taxon>Spermatophyta</taxon>
        <taxon>Magnoliopsida</taxon>
        <taxon>eudicotyledons</taxon>
        <taxon>Gunneridae</taxon>
        <taxon>Pentapetalae</taxon>
        <taxon>rosids</taxon>
        <taxon>malvids</taxon>
        <taxon>Brassicales</taxon>
        <taxon>Brassicaceae</taxon>
        <taxon>Coluteocarpeae</taxon>
        <taxon>Noccaea</taxon>
    </lineage>
</organism>
<sequence length="152" mass="17517">MGGGSGLISGNDMERDSSSTSPDEEGDHRNLLDESDSQINRFRGSDETHLPSSDAAEQLPTFDVESLRSRLRRSFKLNITKRQCIVYHPPTCPRCRLLIYRFQQLLLFSVKVPDSVFRPNTWTSLLNLEPHFIESLYTRRREICSFSTDFTE</sequence>
<evidence type="ECO:0000313" key="2">
    <source>
        <dbReference type="EMBL" id="JAU84066.1"/>
    </source>
</evidence>
<dbReference type="EMBL" id="GEVM01021872">
    <property type="protein sequence ID" value="JAU84066.1"/>
    <property type="molecule type" value="Transcribed_RNA"/>
</dbReference>
<name>A0A1J3IUL7_NOCCA</name>